<evidence type="ECO:0000313" key="3">
    <source>
        <dbReference type="Proteomes" id="UP000799778"/>
    </source>
</evidence>
<evidence type="ECO:0000313" key="2">
    <source>
        <dbReference type="EMBL" id="KAF2013957.1"/>
    </source>
</evidence>
<dbReference type="InterPro" id="IPR036514">
    <property type="entry name" value="SGNH_hydro_sf"/>
</dbReference>
<dbReference type="PANTHER" id="PTHR14209:SF19">
    <property type="entry name" value="ISOAMYL ACETATE-HYDROLYZING ESTERASE 1 HOMOLOG"/>
    <property type="match status" value="1"/>
</dbReference>
<dbReference type="OrthoDB" id="671439at2759"/>
<dbReference type="RefSeq" id="XP_033382296.1">
    <property type="nucleotide sequence ID" value="XM_033534038.1"/>
</dbReference>
<evidence type="ECO:0000259" key="1">
    <source>
        <dbReference type="Pfam" id="PF13472"/>
    </source>
</evidence>
<accession>A0A6A5XM85</accession>
<dbReference type="Gene3D" id="3.40.50.1110">
    <property type="entry name" value="SGNH hydrolase"/>
    <property type="match status" value="1"/>
</dbReference>
<keyword evidence="2" id="KW-0378">Hydrolase</keyword>
<dbReference type="GeneID" id="54291435"/>
<dbReference type="SUPFAM" id="SSF52266">
    <property type="entry name" value="SGNH hydrolase"/>
    <property type="match status" value="1"/>
</dbReference>
<gene>
    <name evidence="2" type="ORF">BU24DRAFT_494326</name>
</gene>
<dbReference type="EMBL" id="ML978071">
    <property type="protein sequence ID" value="KAF2013957.1"/>
    <property type="molecule type" value="Genomic_DNA"/>
</dbReference>
<dbReference type="CDD" id="cd01838">
    <property type="entry name" value="Isoamyl_acetate_hydrolase_like"/>
    <property type="match status" value="1"/>
</dbReference>
<name>A0A6A5XM85_9PLEO</name>
<sequence>MSVKTPQALRDATTESKQAGENGRVVYEQFILFGDSITEGDGNPELGFSCYQALQHDYKRRIDIVNRGFSGYNTSNALAVLPRIFPTPQQGPVRLVTLFFGANDASLPDTTGQHIPLTTYTTNLRLLIQHPAITSHSGVRILLITPPPIDEWGFDGWDEPGRSARTAGVARAYAEAVRHVGEETGVAVVDLWGKCMAEAGWTDDDTGKDSKLLLPGNKKLERSEALARLLYDGEF</sequence>
<protein>
    <submittedName>
        <fullName evidence="2">SGNH hydrolase</fullName>
    </submittedName>
</protein>
<dbReference type="InterPro" id="IPR013830">
    <property type="entry name" value="SGNH_hydro"/>
</dbReference>
<keyword evidence="3" id="KW-1185">Reference proteome</keyword>
<dbReference type="AlphaFoldDB" id="A0A6A5XM85"/>
<proteinExistence type="predicted"/>
<dbReference type="Pfam" id="PF13472">
    <property type="entry name" value="Lipase_GDSL_2"/>
    <property type="match status" value="1"/>
</dbReference>
<organism evidence="2 3">
    <name type="scientific">Aaosphaeria arxii CBS 175.79</name>
    <dbReference type="NCBI Taxonomy" id="1450172"/>
    <lineage>
        <taxon>Eukaryota</taxon>
        <taxon>Fungi</taxon>
        <taxon>Dikarya</taxon>
        <taxon>Ascomycota</taxon>
        <taxon>Pezizomycotina</taxon>
        <taxon>Dothideomycetes</taxon>
        <taxon>Pleosporomycetidae</taxon>
        <taxon>Pleosporales</taxon>
        <taxon>Pleosporales incertae sedis</taxon>
        <taxon>Aaosphaeria</taxon>
    </lineage>
</organism>
<dbReference type="InterPro" id="IPR045136">
    <property type="entry name" value="Iah1-like"/>
</dbReference>
<dbReference type="PANTHER" id="PTHR14209">
    <property type="entry name" value="ISOAMYL ACETATE-HYDROLYZING ESTERASE 1"/>
    <property type="match status" value="1"/>
</dbReference>
<dbReference type="GO" id="GO:0016787">
    <property type="term" value="F:hydrolase activity"/>
    <property type="evidence" value="ECO:0007669"/>
    <property type="project" value="UniProtKB-KW"/>
</dbReference>
<reference evidence="2" key="1">
    <citation type="journal article" date="2020" name="Stud. Mycol.">
        <title>101 Dothideomycetes genomes: a test case for predicting lifestyles and emergence of pathogens.</title>
        <authorList>
            <person name="Haridas S."/>
            <person name="Albert R."/>
            <person name="Binder M."/>
            <person name="Bloem J."/>
            <person name="Labutti K."/>
            <person name="Salamov A."/>
            <person name="Andreopoulos B."/>
            <person name="Baker S."/>
            <person name="Barry K."/>
            <person name="Bills G."/>
            <person name="Bluhm B."/>
            <person name="Cannon C."/>
            <person name="Castanera R."/>
            <person name="Culley D."/>
            <person name="Daum C."/>
            <person name="Ezra D."/>
            <person name="Gonzalez J."/>
            <person name="Henrissat B."/>
            <person name="Kuo A."/>
            <person name="Liang C."/>
            <person name="Lipzen A."/>
            <person name="Lutzoni F."/>
            <person name="Magnuson J."/>
            <person name="Mondo S."/>
            <person name="Nolan M."/>
            <person name="Ohm R."/>
            <person name="Pangilinan J."/>
            <person name="Park H.-J."/>
            <person name="Ramirez L."/>
            <person name="Alfaro M."/>
            <person name="Sun H."/>
            <person name="Tritt A."/>
            <person name="Yoshinaga Y."/>
            <person name="Zwiers L.-H."/>
            <person name="Turgeon B."/>
            <person name="Goodwin S."/>
            <person name="Spatafora J."/>
            <person name="Crous P."/>
            <person name="Grigoriev I."/>
        </authorList>
    </citation>
    <scope>NUCLEOTIDE SEQUENCE</scope>
    <source>
        <strain evidence="2">CBS 175.79</strain>
    </source>
</reference>
<feature type="domain" description="SGNH hydrolase-type esterase" evidence="1">
    <location>
        <begin position="32"/>
        <end position="209"/>
    </location>
</feature>
<dbReference type="Proteomes" id="UP000799778">
    <property type="component" value="Unassembled WGS sequence"/>
</dbReference>